<name>A0A7C0XZA8_THELI</name>
<dbReference type="PANTHER" id="PTHR43471">
    <property type="entry name" value="ABC TRANSPORTER PERMEASE"/>
    <property type="match status" value="1"/>
</dbReference>
<reference evidence="2" key="1">
    <citation type="journal article" date="2020" name="mSystems">
        <title>Genome- and Community-Level Interaction Insights into Carbon Utilization and Element Cycling Functions of Hydrothermarchaeota in Hydrothermal Sediment.</title>
        <authorList>
            <person name="Zhou Z."/>
            <person name="Liu Y."/>
            <person name="Xu W."/>
            <person name="Pan J."/>
            <person name="Luo Z.H."/>
            <person name="Li M."/>
        </authorList>
    </citation>
    <scope>NUCLEOTIDE SEQUENCE [LARGE SCALE GENOMIC DNA]</scope>
    <source>
        <strain evidence="2">HyVt-151</strain>
    </source>
</reference>
<dbReference type="GO" id="GO:0005886">
    <property type="term" value="C:plasma membrane"/>
    <property type="evidence" value="ECO:0007669"/>
    <property type="project" value="UniProtKB-SubCell"/>
</dbReference>
<organism evidence="2">
    <name type="scientific">Thermococcus litoralis</name>
    <dbReference type="NCBI Taxonomy" id="2265"/>
    <lineage>
        <taxon>Archaea</taxon>
        <taxon>Methanobacteriati</taxon>
        <taxon>Methanobacteriota</taxon>
        <taxon>Thermococci</taxon>
        <taxon>Thermococcales</taxon>
        <taxon>Thermococcaceae</taxon>
        <taxon>Thermococcus</taxon>
    </lineage>
</organism>
<keyword evidence="1" id="KW-0472">Membrane</keyword>
<dbReference type="AlphaFoldDB" id="A0A7C0XZA8"/>
<evidence type="ECO:0000256" key="1">
    <source>
        <dbReference type="SAM" id="Phobius"/>
    </source>
</evidence>
<dbReference type="GO" id="GO:0140359">
    <property type="term" value="F:ABC-type transporter activity"/>
    <property type="evidence" value="ECO:0007669"/>
    <property type="project" value="InterPro"/>
</dbReference>
<feature type="transmembrane region" description="Helical" evidence="1">
    <location>
        <begin position="278"/>
        <end position="299"/>
    </location>
</feature>
<feature type="transmembrane region" description="Helical" evidence="1">
    <location>
        <begin position="193"/>
        <end position="214"/>
    </location>
</feature>
<gene>
    <name evidence="2" type="ORF">ENF72_02075</name>
</gene>
<evidence type="ECO:0000313" key="2">
    <source>
        <dbReference type="EMBL" id="HDD31399.1"/>
    </source>
</evidence>
<feature type="transmembrane region" description="Helical" evidence="1">
    <location>
        <begin position="159"/>
        <end position="181"/>
    </location>
</feature>
<feature type="transmembrane region" description="Helical" evidence="1">
    <location>
        <begin position="20"/>
        <end position="38"/>
    </location>
</feature>
<sequence length="307" mass="33831">MKALNIAMKEVYVSIKSKRFAILISIYALLLLLLSYSLRDNLNELVSPSVESMSIGLFGVNGEILATPLSVMLFLNFTFFTVIGAILGASLGADAINKEVESGTIKTLLGHPVYRDEVINGKFLGNACVLMITVLVGYVFTIAFLLINGTPLDGGSILRGFVAFLLTLLYSLVFLSISLLFSTLFKKPETSMLVSIGLAIFLTMIYGLIVSLMAQHLAGEMPPHGTPAFEIWVENSKLWEQRLHFINPAHHYAALVIAVFAGDRITNYYVPFGESLTLMLNNLSMLLVFLLLPFALAYVRFMTSDLR</sequence>
<dbReference type="Pfam" id="PF12679">
    <property type="entry name" value="ABC2_membrane_2"/>
    <property type="match status" value="1"/>
</dbReference>
<feature type="transmembrane region" description="Helical" evidence="1">
    <location>
        <begin position="71"/>
        <end position="93"/>
    </location>
</feature>
<dbReference type="EMBL" id="DQYG01000088">
    <property type="protein sequence ID" value="HDD31399.1"/>
    <property type="molecule type" value="Genomic_DNA"/>
</dbReference>
<proteinExistence type="predicted"/>
<comment type="caution">
    <text evidence="2">The sequence shown here is derived from an EMBL/GenBank/DDBJ whole genome shotgun (WGS) entry which is preliminary data.</text>
</comment>
<feature type="transmembrane region" description="Helical" evidence="1">
    <location>
        <begin position="123"/>
        <end position="147"/>
    </location>
</feature>
<keyword evidence="1" id="KW-1133">Transmembrane helix</keyword>
<protein>
    <submittedName>
        <fullName evidence="2">ABC transporter permease</fullName>
    </submittedName>
</protein>
<accession>A0A7C0XZA8</accession>
<dbReference type="PANTHER" id="PTHR43471:SF13">
    <property type="entry name" value="ABC-2 TYPE TRANSPORT SYSTEM PERMEASE PROTEIN"/>
    <property type="match status" value="1"/>
</dbReference>
<keyword evidence="1" id="KW-0812">Transmembrane</keyword>
<dbReference type="Proteomes" id="UP000886210">
    <property type="component" value="Unassembled WGS sequence"/>
</dbReference>